<keyword evidence="2 8" id="KW-0813">Transport</keyword>
<comment type="caution">
    <text evidence="10">The sequence shown here is derived from an EMBL/GenBank/DDBJ whole genome shotgun (WGS) entry which is preliminary data.</text>
</comment>
<comment type="subunit">
    <text evidence="8">Part of the nuclear pore complex (NPC).</text>
</comment>
<dbReference type="PANTHER" id="PTHR13003:SF2">
    <property type="entry name" value="NUCLEAR PORE COMPLEX PROTEIN NUP107"/>
    <property type="match status" value="1"/>
</dbReference>
<evidence type="ECO:0000256" key="5">
    <source>
        <dbReference type="ARBA" id="ARBA00023010"/>
    </source>
</evidence>
<keyword evidence="6 8" id="KW-0906">Nuclear pore complex</keyword>
<evidence type="ECO:0000256" key="2">
    <source>
        <dbReference type="ARBA" id="ARBA00022448"/>
    </source>
</evidence>
<dbReference type="GO" id="GO:0000973">
    <property type="term" value="P:post-transcriptional tethering of RNA polymerase II gene DNA at nuclear periphery"/>
    <property type="evidence" value="ECO:0007669"/>
    <property type="project" value="TreeGrafter"/>
</dbReference>
<reference evidence="10" key="1">
    <citation type="journal article" date="2021" name="Sci. Adv.">
        <title>The American lobster genome reveals insights on longevity, neural, and immune adaptations.</title>
        <authorList>
            <person name="Polinski J.M."/>
            <person name="Zimin A.V."/>
            <person name="Clark K.F."/>
            <person name="Kohn A.B."/>
            <person name="Sadowski N."/>
            <person name="Timp W."/>
            <person name="Ptitsyn A."/>
            <person name="Khanna P."/>
            <person name="Romanova D.Y."/>
            <person name="Williams P."/>
            <person name="Greenwood S.J."/>
            <person name="Moroz L.L."/>
            <person name="Walt D.R."/>
            <person name="Bodnar A.G."/>
        </authorList>
    </citation>
    <scope>NUCLEOTIDE SEQUENCE</scope>
    <source>
        <strain evidence="10">GMGI-L3</strain>
    </source>
</reference>
<dbReference type="InterPro" id="IPR001888">
    <property type="entry name" value="Transposase_1"/>
</dbReference>
<dbReference type="PANTHER" id="PTHR13003">
    <property type="entry name" value="NUP107-RELATED"/>
    <property type="match status" value="1"/>
</dbReference>
<dbReference type="Gene3D" id="1.20.190.50">
    <property type="match status" value="1"/>
</dbReference>
<keyword evidence="5 8" id="KW-0811">Translocation</keyword>
<evidence type="ECO:0000256" key="4">
    <source>
        <dbReference type="ARBA" id="ARBA00022927"/>
    </source>
</evidence>
<dbReference type="Gene3D" id="1.10.3450.20">
    <property type="match status" value="1"/>
</dbReference>
<dbReference type="InterPro" id="IPR036397">
    <property type="entry name" value="RNaseH_sf"/>
</dbReference>
<dbReference type="EMBL" id="JAHLQT010030594">
    <property type="protein sequence ID" value="KAG7160928.1"/>
    <property type="molecule type" value="Genomic_DNA"/>
</dbReference>
<name>A0A8J5MR60_HOMAM</name>
<comment type="similarity">
    <text evidence="1 8">Belongs to the nucleoporin Nup84/Nup107 family.</text>
</comment>
<comment type="subcellular location">
    <subcellularLocation>
        <location evidence="8">Nucleus</location>
        <location evidence="8">Nuclear pore complex</location>
    </subcellularLocation>
    <subcellularLocation>
        <location evidence="8">Nucleus membrane</location>
    </subcellularLocation>
</comment>
<dbReference type="GO" id="GO:0017056">
    <property type="term" value="F:structural constituent of nuclear pore"/>
    <property type="evidence" value="ECO:0007669"/>
    <property type="project" value="UniProtKB-UniRule"/>
</dbReference>
<dbReference type="Pfam" id="PF04121">
    <property type="entry name" value="Nup84_Nup100"/>
    <property type="match status" value="2"/>
</dbReference>
<protein>
    <recommendedName>
        <fullName evidence="8">Nuclear pore complex protein</fullName>
    </recommendedName>
</protein>
<dbReference type="InterPro" id="IPR007252">
    <property type="entry name" value="Nup84/Nup107"/>
</dbReference>
<dbReference type="Pfam" id="PF01359">
    <property type="entry name" value="Transposase_1"/>
    <property type="match status" value="1"/>
</dbReference>
<dbReference type="GO" id="GO:0031080">
    <property type="term" value="C:nuclear pore outer ring"/>
    <property type="evidence" value="ECO:0007669"/>
    <property type="project" value="TreeGrafter"/>
</dbReference>
<feature type="region of interest" description="Disordered" evidence="9">
    <location>
        <begin position="933"/>
        <end position="955"/>
    </location>
</feature>
<dbReference type="GO" id="GO:0006606">
    <property type="term" value="P:protein import into nucleus"/>
    <property type="evidence" value="ECO:0007669"/>
    <property type="project" value="TreeGrafter"/>
</dbReference>
<evidence type="ECO:0000256" key="7">
    <source>
        <dbReference type="ARBA" id="ARBA00023242"/>
    </source>
</evidence>
<evidence type="ECO:0000256" key="1">
    <source>
        <dbReference type="ARBA" id="ARBA00009510"/>
    </source>
</evidence>
<evidence type="ECO:0000256" key="3">
    <source>
        <dbReference type="ARBA" id="ARBA00022816"/>
    </source>
</evidence>
<keyword evidence="4" id="KW-0653">Protein transport</keyword>
<dbReference type="AlphaFoldDB" id="A0A8J5MR60"/>
<keyword evidence="8" id="KW-0472">Membrane</keyword>
<dbReference type="GO" id="GO:0003676">
    <property type="term" value="F:nucleic acid binding"/>
    <property type="evidence" value="ECO:0007669"/>
    <property type="project" value="InterPro"/>
</dbReference>
<keyword evidence="3" id="KW-0509">mRNA transport</keyword>
<organism evidence="10 11">
    <name type="scientific">Homarus americanus</name>
    <name type="common">American lobster</name>
    <dbReference type="NCBI Taxonomy" id="6706"/>
    <lineage>
        <taxon>Eukaryota</taxon>
        <taxon>Metazoa</taxon>
        <taxon>Ecdysozoa</taxon>
        <taxon>Arthropoda</taxon>
        <taxon>Crustacea</taxon>
        <taxon>Multicrustacea</taxon>
        <taxon>Malacostraca</taxon>
        <taxon>Eumalacostraca</taxon>
        <taxon>Eucarida</taxon>
        <taxon>Decapoda</taxon>
        <taxon>Pleocyemata</taxon>
        <taxon>Astacidea</taxon>
        <taxon>Nephropoidea</taxon>
        <taxon>Nephropidae</taxon>
        <taxon>Homarus</taxon>
    </lineage>
</organism>
<dbReference type="Gene3D" id="3.30.420.10">
    <property type="entry name" value="Ribonuclease H-like superfamily/Ribonuclease H"/>
    <property type="match status" value="1"/>
</dbReference>
<accession>A0A8J5MR60</accession>
<keyword evidence="11" id="KW-1185">Reference proteome</keyword>
<evidence type="ECO:0000313" key="11">
    <source>
        <dbReference type="Proteomes" id="UP000747542"/>
    </source>
</evidence>
<dbReference type="Proteomes" id="UP000747542">
    <property type="component" value="Unassembled WGS sequence"/>
</dbReference>
<evidence type="ECO:0000256" key="8">
    <source>
        <dbReference type="RuleBase" id="RU365072"/>
    </source>
</evidence>
<feature type="region of interest" description="Disordered" evidence="9">
    <location>
        <begin position="17"/>
        <end position="36"/>
    </location>
</feature>
<gene>
    <name evidence="10" type="primary">Nup107-L</name>
    <name evidence="10" type="ORF">Hamer_G007711</name>
</gene>
<sequence>MHRVRHSVRDDSLAQLVSSGDVMRTPRQMSLQKELDASSVVDGTMDGIPTSFSPALPRTTPFGLSLMESPSLIMEDVTAPVHSTVMGDATLDVTSAALLADDDPGVRATQVLFSEFINIMVAHPSETQVWEELEQYERVCCQQVDALAKLIRKAPRHCANFTNTQKVYQQLLSERNTWRLLGSLYSERLRDDTSTKDSPMMDEKPTTDLNVVTHLYDTNRTVREAQIVIDWLEKNAADDFDSKFYDRVEYFGDTHIAWENTLKTLKNENSGVIQPLKGSRPLVTSLDPDSSLRQGRPLHDLDQEDEMRLLRCVFAHVRSGQVAAAEDLCIKAGHQWRAATLEGWRLHHDPNPTDPSQRQPIAGNPYRIAVYEEGLFEPYALSRVVPAFRKGKNIHRRRSQIWMSESLKCGGDVFFDWKGVVHHEFVPRGQTVNKEYYLEFLKRLREAVRRKRPEAWTNKTWMLHHDNAPAHESVLIRDFVAKHETTIVPRLPYSPDLAPAKDVWKAVAWRIASDERLPVYERAIYGALCGHLQSVLSVCNEWQDVLWAYTHTMVDQWVEEKLRAAATHLRPLHPLPKDFPEEKLSMKGVFEAVECSPEVQKQQGKNPYHLLQKYLILDEVETLLQEAHVWLGDGLAPHLLRCLTHLVLFLRRIGRITQELEHLCTDILEACVKESIERGDVEQVAWYTSVLPMWLQVEWYARFLHNITDDHHRRHALQLAATVNLDTHAITSAVVTNIRLSSNIRDPEGEMVSETTAEDRVKISAIDWLLYDPQQRVEALRQANALMRTFLISRKIGATRALFNKIPSDSVNVIMKEHEAESGSSNLPPHAANTVREYFCIRTFLDAQDAFTDWFDHYHQKRPTAPQKPALGSGFSQQVAYEQTEQHYKGDMERWNHTLKLITKTASDRLYNVLLFPEGGWLMDSVLDDQEPEVTGVSGADESGEVRPDTPEPNRAHHLSVLRSIYIPQVTSLLQNILHSTQNYKECIQLADIVASEQHQLYKAFGSGELQRFLVKLQETSRELLDRNCDALGYPLK</sequence>
<comment type="function">
    <text evidence="8">Functions as a component of the nuclear pore complex (NPC).</text>
</comment>
<dbReference type="GO" id="GO:0031965">
    <property type="term" value="C:nuclear membrane"/>
    <property type="evidence" value="ECO:0007669"/>
    <property type="project" value="UniProtKB-SubCell"/>
</dbReference>
<evidence type="ECO:0000313" key="10">
    <source>
        <dbReference type="EMBL" id="KAG7160928.1"/>
    </source>
</evidence>
<evidence type="ECO:0000256" key="6">
    <source>
        <dbReference type="ARBA" id="ARBA00023132"/>
    </source>
</evidence>
<feature type="compositionally biased region" description="Basic and acidic residues" evidence="9">
    <location>
        <begin position="944"/>
        <end position="955"/>
    </location>
</feature>
<evidence type="ECO:0000256" key="9">
    <source>
        <dbReference type="SAM" id="MobiDB-lite"/>
    </source>
</evidence>
<keyword evidence="7 8" id="KW-0539">Nucleus</keyword>
<dbReference type="GO" id="GO:0006406">
    <property type="term" value="P:mRNA export from nucleus"/>
    <property type="evidence" value="ECO:0007669"/>
    <property type="project" value="TreeGrafter"/>
</dbReference>
<proteinExistence type="inferred from homology"/>